<evidence type="ECO:0000313" key="1">
    <source>
        <dbReference type="EMBL" id="KAJ7644687.1"/>
    </source>
</evidence>
<dbReference type="GO" id="GO:0005576">
    <property type="term" value="C:extracellular region"/>
    <property type="evidence" value="ECO:0007669"/>
    <property type="project" value="TreeGrafter"/>
</dbReference>
<proteinExistence type="predicted"/>
<evidence type="ECO:0000313" key="2">
    <source>
        <dbReference type="Proteomes" id="UP001221142"/>
    </source>
</evidence>
<keyword evidence="2" id="KW-1185">Reference proteome</keyword>
<dbReference type="NCBIfam" id="TIGR04312">
    <property type="entry name" value="choice_anch_B"/>
    <property type="match status" value="1"/>
</dbReference>
<dbReference type="EMBL" id="JARKIF010000003">
    <property type="protein sequence ID" value="KAJ7644687.1"/>
    <property type="molecule type" value="Genomic_DNA"/>
</dbReference>
<sequence>MDEMMFRGWAVDQKTITFVWDIRDLAHPVMTGHHKAPVRAIDHNLYVHNGQVYMSNYKSGLRIVDVSSVAEDPTGSSFVETAFFDVHPEDDAIGGEAVFGGSWSAYPYFESGYILVNTLERGLFVLKQTNV</sequence>
<dbReference type="AlphaFoldDB" id="A0AAD7FVA7"/>
<accession>A0AAD7FVA7</accession>
<dbReference type="Proteomes" id="UP001221142">
    <property type="component" value="Unassembled WGS sequence"/>
</dbReference>
<organism evidence="1 2">
    <name type="scientific">Roridomyces roridus</name>
    <dbReference type="NCBI Taxonomy" id="1738132"/>
    <lineage>
        <taxon>Eukaryota</taxon>
        <taxon>Fungi</taxon>
        <taxon>Dikarya</taxon>
        <taxon>Basidiomycota</taxon>
        <taxon>Agaricomycotina</taxon>
        <taxon>Agaricomycetes</taxon>
        <taxon>Agaricomycetidae</taxon>
        <taxon>Agaricales</taxon>
        <taxon>Marasmiineae</taxon>
        <taxon>Mycenaceae</taxon>
        <taxon>Roridomyces</taxon>
    </lineage>
</organism>
<protein>
    <submittedName>
        <fullName evidence="1">Uncharacterized protein</fullName>
    </submittedName>
</protein>
<comment type="caution">
    <text evidence="1">The sequence shown here is derived from an EMBL/GenBank/DDBJ whole genome shotgun (WGS) entry which is preliminary data.</text>
</comment>
<gene>
    <name evidence="1" type="ORF">FB45DRAFT_298737</name>
</gene>
<reference evidence="1" key="1">
    <citation type="submission" date="2023-03" db="EMBL/GenBank/DDBJ databases">
        <title>Massive genome expansion in bonnet fungi (Mycena s.s.) driven by repeated elements and novel gene families across ecological guilds.</title>
        <authorList>
            <consortium name="Lawrence Berkeley National Laboratory"/>
            <person name="Harder C.B."/>
            <person name="Miyauchi S."/>
            <person name="Viragh M."/>
            <person name="Kuo A."/>
            <person name="Thoen E."/>
            <person name="Andreopoulos B."/>
            <person name="Lu D."/>
            <person name="Skrede I."/>
            <person name="Drula E."/>
            <person name="Henrissat B."/>
            <person name="Morin E."/>
            <person name="Kohler A."/>
            <person name="Barry K."/>
            <person name="LaButti K."/>
            <person name="Morin E."/>
            <person name="Salamov A."/>
            <person name="Lipzen A."/>
            <person name="Mereny Z."/>
            <person name="Hegedus B."/>
            <person name="Baldrian P."/>
            <person name="Stursova M."/>
            <person name="Weitz H."/>
            <person name="Taylor A."/>
            <person name="Grigoriev I.V."/>
            <person name="Nagy L.G."/>
            <person name="Martin F."/>
            <person name="Kauserud H."/>
        </authorList>
    </citation>
    <scope>NUCLEOTIDE SEQUENCE</scope>
    <source>
        <strain evidence="1">9284</strain>
    </source>
</reference>
<dbReference type="InterPro" id="IPR027589">
    <property type="entry name" value="Choice_anch_B"/>
</dbReference>
<dbReference type="PANTHER" id="PTHR38787:SF3">
    <property type="entry name" value="REGULATORY P DOMAIN-CONTAINING PROTEIN"/>
    <property type="match status" value="1"/>
</dbReference>
<dbReference type="PANTHER" id="PTHR38787">
    <property type="entry name" value="REGULATORY P DOMAIN-CONTAINING PROTEIN"/>
    <property type="match status" value="1"/>
</dbReference>
<name>A0AAD7FVA7_9AGAR</name>